<dbReference type="SUPFAM" id="SSF161098">
    <property type="entry name" value="MetI-like"/>
    <property type="match status" value="1"/>
</dbReference>
<dbReference type="STRING" id="197461.A3843_09900"/>
<dbReference type="GO" id="GO:0005886">
    <property type="term" value="C:plasma membrane"/>
    <property type="evidence" value="ECO:0007669"/>
    <property type="project" value="UniProtKB-SubCell"/>
</dbReference>
<dbReference type="GO" id="GO:0015098">
    <property type="term" value="F:molybdate ion transmembrane transporter activity"/>
    <property type="evidence" value="ECO:0007669"/>
    <property type="project" value="UniProtKB-UniRule"/>
</dbReference>
<name>A0A1U7JGM5_9HYPH</name>
<evidence type="ECO:0000256" key="8">
    <source>
        <dbReference type="ARBA" id="ARBA00022989"/>
    </source>
</evidence>
<dbReference type="PANTHER" id="PTHR30183:SF3">
    <property type="entry name" value="MOLYBDENUM TRANSPORT SYSTEM PERMEASE PROTEIN MODB"/>
    <property type="match status" value="1"/>
</dbReference>
<dbReference type="CDD" id="cd06261">
    <property type="entry name" value="TM_PBP2"/>
    <property type="match status" value="1"/>
</dbReference>
<evidence type="ECO:0000256" key="3">
    <source>
        <dbReference type="ARBA" id="ARBA00007069"/>
    </source>
</evidence>
<dbReference type="NCBIfam" id="TIGR02141">
    <property type="entry name" value="modB_ABC"/>
    <property type="match status" value="1"/>
</dbReference>
<dbReference type="RefSeq" id="WP_028481295.1">
    <property type="nucleotide sequence ID" value="NZ_LVVZ01000015.1"/>
</dbReference>
<evidence type="ECO:0000256" key="4">
    <source>
        <dbReference type="ARBA" id="ARBA00022448"/>
    </source>
</evidence>
<feature type="transmembrane region" description="Helical" evidence="10">
    <location>
        <begin position="47"/>
        <end position="69"/>
    </location>
</feature>
<feature type="transmembrane region" description="Helical" evidence="10">
    <location>
        <begin position="89"/>
        <end position="109"/>
    </location>
</feature>
<feature type="transmembrane region" description="Helical" evidence="10">
    <location>
        <begin position="138"/>
        <end position="159"/>
    </location>
</feature>
<dbReference type="InterPro" id="IPR011867">
    <property type="entry name" value="ModB_ABC"/>
</dbReference>
<dbReference type="PROSITE" id="PS50928">
    <property type="entry name" value="ABC_TM1"/>
    <property type="match status" value="1"/>
</dbReference>
<comment type="similarity">
    <text evidence="3 11">Belongs to the binding-protein-dependent transport system permease family. CysTW subfamily.</text>
</comment>
<keyword evidence="11" id="KW-0997">Cell inner membrane</keyword>
<dbReference type="InterPro" id="IPR035906">
    <property type="entry name" value="MetI-like_sf"/>
</dbReference>
<keyword evidence="5" id="KW-1003">Cell membrane</keyword>
<feature type="domain" description="ABC transmembrane type-1" evidence="12">
    <location>
        <begin position="12"/>
        <end position="215"/>
    </location>
</feature>
<evidence type="ECO:0000313" key="14">
    <source>
        <dbReference type="Proteomes" id="UP000185783"/>
    </source>
</evidence>
<accession>A0A1U7JGM5</accession>
<evidence type="ECO:0000313" key="13">
    <source>
        <dbReference type="EMBL" id="OKL43906.1"/>
    </source>
</evidence>
<feature type="transmembrane region" description="Helical" evidence="10">
    <location>
        <begin position="198"/>
        <end position="220"/>
    </location>
</feature>
<gene>
    <name evidence="13" type="ORF">A3843_09900</name>
</gene>
<dbReference type="AlphaFoldDB" id="A0A1U7JGM5"/>
<proteinExistence type="inferred from homology"/>
<keyword evidence="7 10" id="KW-0812">Transmembrane</keyword>
<comment type="function">
    <text evidence="1 11">Part of the binding-protein-dependent transport system for molybdenum; probably responsible for the translocation of the substrate across the membrane.</text>
</comment>
<evidence type="ECO:0000256" key="1">
    <source>
        <dbReference type="ARBA" id="ARBA00002949"/>
    </source>
</evidence>
<dbReference type="Proteomes" id="UP000185783">
    <property type="component" value="Unassembled WGS sequence"/>
</dbReference>
<dbReference type="NCBIfam" id="NF006939">
    <property type="entry name" value="PRK09421.1"/>
    <property type="match status" value="1"/>
</dbReference>
<dbReference type="PANTHER" id="PTHR30183">
    <property type="entry name" value="MOLYBDENUM TRANSPORT SYSTEM PERMEASE PROTEIN MODB"/>
    <property type="match status" value="1"/>
</dbReference>
<evidence type="ECO:0000256" key="11">
    <source>
        <dbReference type="RuleBase" id="RU365097"/>
    </source>
</evidence>
<evidence type="ECO:0000256" key="9">
    <source>
        <dbReference type="ARBA" id="ARBA00023136"/>
    </source>
</evidence>
<reference evidence="13 14" key="1">
    <citation type="submission" date="2016-03" db="EMBL/GenBank/DDBJ databases">
        <title>Genome sequence of Nesiotobacter sp. nov., a moderately halophilic alphaproteobacterium isolated from the Yellow Sea, China.</title>
        <authorList>
            <person name="Zhang G."/>
            <person name="Zhang R."/>
        </authorList>
    </citation>
    <scope>NUCLEOTIDE SEQUENCE [LARGE SCALE GENOMIC DNA]</scope>
    <source>
        <strain evidence="13 14">WB1-6</strain>
    </source>
</reference>
<dbReference type="EMBL" id="LVVZ01000015">
    <property type="protein sequence ID" value="OKL43906.1"/>
    <property type="molecule type" value="Genomic_DNA"/>
</dbReference>
<sequence length="232" mass="24191">MLQLSPAEWSAVVLSLQVAGVAVAAILPLAIALSYCLSRWAFPGKTLVIVITHLPLVLPPVVTGYLLLLGFGARGPMGQWLADWMGLTFAFQWTGAALAAGVMAFPLVVRPIKLAFDAADPLLEEAARALGTSPLKTFFLVSLPLALPGILAGGILGFAKAMGEFGATITFVSNIPGETRTLSLALYTELQKVDGEAAVLRLALISVGISVVALGSSEVLARLVARRVRGCA</sequence>
<keyword evidence="9 10" id="KW-0472">Membrane</keyword>
<dbReference type="InterPro" id="IPR000515">
    <property type="entry name" value="MetI-like"/>
</dbReference>
<keyword evidence="4 10" id="KW-0813">Transport</keyword>
<evidence type="ECO:0000259" key="12">
    <source>
        <dbReference type="PROSITE" id="PS50928"/>
    </source>
</evidence>
<feature type="transmembrane region" description="Helical" evidence="10">
    <location>
        <begin position="12"/>
        <end position="35"/>
    </location>
</feature>
<protein>
    <recommendedName>
        <fullName evidence="11">Molybdenum transport system permease</fullName>
    </recommendedName>
</protein>
<dbReference type="Pfam" id="PF00528">
    <property type="entry name" value="BPD_transp_1"/>
    <property type="match status" value="1"/>
</dbReference>
<evidence type="ECO:0000256" key="2">
    <source>
        <dbReference type="ARBA" id="ARBA00004651"/>
    </source>
</evidence>
<dbReference type="Gene3D" id="1.10.3720.10">
    <property type="entry name" value="MetI-like"/>
    <property type="match status" value="1"/>
</dbReference>
<comment type="caution">
    <text evidence="13">The sequence shown here is derived from an EMBL/GenBank/DDBJ whole genome shotgun (WGS) entry which is preliminary data.</text>
</comment>
<keyword evidence="14" id="KW-1185">Reference proteome</keyword>
<organism evidence="13 14">
    <name type="scientific">Pseudovibrio exalbescens</name>
    <dbReference type="NCBI Taxonomy" id="197461"/>
    <lineage>
        <taxon>Bacteria</taxon>
        <taxon>Pseudomonadati</taxon>
        <taxon>Pseudomonadota</taxon>
        <taxon>Alphaproteobacteria</taxon>
        <taxon>Hyphomicrobiales</taxon>
        <taxon>Stappiaceae</taxon>
        <taxon>Pseudovibrio</taxon>
    </lineage>
</organism>
<keyword evidence="8 10" id="KW-1133">Transmembrane helix</keyword>
<evidence type="ECO:0000256" key="7">
    <source>
        <dbReference type="ARBA" id="ARBA00022692"/>
    </source>
</evidence>
<comment type="subcellular location">
    <subcellularLocation>
        <location evidence="11">Cell inner membrane</location>
        <topology evidence="11">Multi-pass membrane protein</topology>
    </subcellularLocation>
    <subcellularLocation>
        <location evidence="2 10">Cell membrane</location>
        <topology evidence="2 10">Multi-pass membrane protein</topology>
    </subcellularLocation>
</comment>
<evidence type="ECO:0000256" key="5">
    <source>
        <dbReference type="ARBA" id="ARBA00022475"/>
    </source>
</evidence>
<evidence type="ECO:0000256" key="6">
    <source>
        <dbReference type="ARBA" id="ARBA00022505"/>
    </source>
</evidence>
<keyword evidence="6 11" id="KW-0500">Molybdenum</keyword>
<evidence type="ECO:0000256" key="10">
    <source>
        <dbReference type="RuleBase" id="RU363032"/>
    </source>
</evidence>